<dbReference type="InterPro" id="IPR050471">
    <property type="entry name" value="AB_hydrolase"/>
</dbReference>
<feature type="domain" description="AB hydrolase-1" evidence="3">
    <location>
        <begin position="197"/>
        <end position="391"/>
    </location>
</feature>
<dbReference type="RefSeq" id="WP_344814342.1">
    <property type="nucleotide sequence ID" value="NZ_BAAAYX010000022.1"/>
</dbReference>
<dbReference type="Proteomes" id="UP001500051">
    <property type="component" value="Unassembled WGS sequence"/>
</dbReference>
<dbReference type="Gene3D" id="3.40.50.1820">
    <property type="entry name" value="alpha/beta hydrolase"/>
    <property type="match status" value="1"/>
</dbReference>
<comment type="caution">
    <text evidence="4">The sequence shown here is derived from an EMBL/GenBank/DDBJ whole genome shotgun (WGS) entry which is preliminary data.</text>
</comment>
<keyword evidence="2" id="KW-0812">Transmembrane</keyword>
<dbReference type="Pfam" id="PF00561">
    <property type="entry name" value="Abhydrolase_1"/>
    <property type="match status" value="1"/>
</dbReference>
<feature type="transmembrane region" description="Helical" evidence="2">
    <location>
        <begin position="115"/>
        <end position="132"/>
    </location>
</feature>
<gene>
    <name evidence="4" type="ORF">GCM10022204_41110</name>
</gene>
<protein>
    <recommendedName>
        <fullName evidence="3">AB hydrolase-1 domain-containing protein</fullName>
    </recommendedName>
</protein>
<feature type="transmembrane region" description="Helical" evidence="2">
    <location>
        <begin position="144"/>
        <end position="164"/>
    </location>
</feature>
<sequence>MDTIEQGEPDEARRPGPRRSGRWRGSIAGVVAVSLLVGLVLAVVVVLVPVVPERTSNLTGAILVAFGLGWALLAVLSVKLTEQPQRWAVAPAAFMGLAAGVAFSGSAAVHAVFGWVWPLLLAVIVVWVLFSIRRQLPSRLGRWLLYPVIAVLGLAAVGGGYTTASTAPQSRAQTVPGALVSIGDHRLHLQCTGSGSPTVVLEPGLGGASTDNHWIASAVAADTRVCVYDRAGRGWSDDANGPQDAAHIAADLHTLLDRAHIPGPYVLAGHSFGGLYVLSFAAQFPDEVAGMVLLDSTVPRPAPADASYSDAGSVVGRVATLMPSIGHLAGRDVGSFLQEFFEGSASVEQAAALTDLRGKPLIVVTADTGNDAAWQSAQQQLTTLSTNSLQRIARATHQSLVADQAASAAASQAIGDVVTSLRTSQRLRSR</sequence>
<dbReference type="InterPro" id="IPR000073">
    <property type="entry name" value="AB_hydrolase_1"/>
</dbReference>
<evidence type="ECO:0000313" key="4">
    <source>
        <dbReference type="EMBL" id="GAA3717000.1"/>
    </source>
</evidence>
<keyword evidence="2" id="KW-0472">Membrane</keyword>
<reference evidence="5" key="1">
    <citation type="journal article" date="2019" name="Int. J. Syst. Evol. Microbiol.">
        <title>The Global Catalogue of Microorganisms (GCM) 10K type strain sequencing project: providing services to taxonomists for standard genome sequencing and annotation.</title>
        <authorList>
            <consortium name="The Broad Institute Genomics Platform"/>
            <consortium name="The Broad Institute Genome Sequencing Center for Infectious Disease"/>
            <person name="Wu L."/>
            <person name="Ma J."/>
        </authorList>
    </citation>
    <scope>NUCLEOTIDE SEQUENCE [LARGE SCALE GENOMIC DNA]</scope>
    <source>
        <strain evidence="5">JCM 16548</strain>
    </source>
</reference>
<keyword evidence="5" id="KW-1185">Reference proteome</keyword>
<evidence type="ECO:0000256" key="2">
    <source>
        <dbReference type="SAM" id="Phobius"/>
    </source>
</evidence>
<dbReference type="SUPFAM" id="SSF53474">
    <property type="entry name" value="alpha/beta-Hydrolases"/>
    <property type="match status" value="1"/>
</dbReference>
<dbReference type="PANTHER" id="PTHR43433:SF5">
    <property type="entry name" value="AB HYDROLASE-1 DOMAIN-CONTAINING PROTEIN"/>
    <property type="match status" value="1"/>
</dbReference>
<organism evidence="4 5">
    <name type="scientific">Microlunatus aurantiacus</name>
    <dbReference type="NCBI Taxonomy" id="446786"/>
    <lineage>
        <taxon>Bacteria</taxon>
        <taxon>Bacillati</taxon>
        <taxon>Actinomycetota</taxon>
        <taxon>Actinomycetes</taxon>
        <taxon>Propionibacteriales</taxon>
        <taxon>Propionibacteriaceae</taxon>
        <taxon>Microlunatus</taxon>
    </lineage>
</organism>
<dbReference type="PRINTS" id="PR00111">
    <property type="entry name" value="ABHYDROLASE"/>
</dbReference>
<feature type="transmembrane region" description="Helical" evidence="2">
    <location>
        <begin position="57"/>
        <end position="76"/>
    </location>
</feature>
<feature type="transmembrane region" description="Helical" evidence="2">
    <location>
        <begin position="88"/>
        <end position="109"/>
    </location>
</feature>
<feature type="transmembrane region" description="Helical" evidence="2">
    <location>
        <begin position="27"/>
        <end position="51"/>
    </location>
</feature>
<name>A0ABP7EBQ0_9ACTN</name>
<dbReference type="EMBL" id="BAAAYX010000022">
    <property type="protein sequence ID" value="GAA3717000.1"/>
    <property type="molecule type" value="Genomic_DNA"/>
</dbReference>
<dbReference type="PANTHER" id="PTHR43433">
    <property type="entry name" value="HYDROLASE, ALPHA/BETA FOLD FAMILY PROTEIN"/>
    <property type="match status" value="1"/>
</dbReference>
<evidence type="ECO:0000256" key="1">
    <source>
        <dbReference type="SAM" id="MobiDB-lite"/>
    </source>
</evidence>
<proteinExistence type="predicted"/>
<accession>A0ABP7EBQ0</accession>
<evidence type="ECO:0000259" key="3">
    <source>
        <dbReference type="Pfam" id="PF00561"/>
    </source>
</evidence>
<keyword evidence="2" id="KW-1133">Transmembrane helix</keyword>
<feature type="region of interest" description="Disordered" evidence="1">
    <location>
        <begin position="1"/>
        <end position="20"/>
    </location>
</feature>
<evidence type="ECO:0000313" key="5">
    <source>
        <dbReference type="Proteomes" id="UP001500051"/>
    </source>
</evidence>
<dbReference type="InterPro" id="IPR029058">
    <property type="entry name" value="AB_hydrolase_fold"/>
</dbReference>